<accession>A0A9P5ART7</accession>
<comment type="caution">
    <text evidence="2">The sequence shown here is derived from an EMBL/GenBank/DDBJ whole genome shotgun (WGS) entry which is preliminary data.</text>
</comment>
<reference evidence="2" key="2">
    <citation type="submission" date="2020-02" db="EMBL/GenBank/DDBJ databases">
        <title>Identification and distribution of gene clusters putatively required for synthesis of sphingolipid metabolism inhibitors in phylogenetically diverse species of the filamentous fungus Fusarium.</title>
        <authorList>
            <person name="Kim H.-S."/>
            <person name="Busman M."/>
            <person name="Brown D.W."/>
            <person name="Divon H."/>
            <person name="Uhlig S."/>
            <person name="Proctor R.H."/>
        </authorList>
    </citation>
    <scope>NUCLEOTIDE SEQUENCE</scope>
    <source>
        <strain evidence="2">NRRL 25174</strain>
    </source>
</reference>
<evidence type="ECO:0000313" key="3">
    <source>
        <dbReference type="Proteomes" id="UP000730481"/>
    </source>
</evidence>
<dbReference type="OrthoDB" id="3941110at2759"/>
<sequence>MLASSTILLFSIWQAATAAGHVIQRDFDDSLLPSNDTDNSTEPIRGDYTWTPTCKLPSPKGFQSPMGFDFPKGCVSATGTVNAFMIFVDFPDAEDDRSPQAMHDSLVPEAVEWYAQASYNTLKLNVTADTSGYYRMPNAAASYGWMAGGFWQDNYLNDALDIFTANGTRSPPEADILYVVPTGRAADHIARSMARYDPISTRHGKKVTFKKAVTFGAADWDLVPMSVVHETGHAFCLSDYYGFDGYLGRYVGEFGVMAQHQGIAPDFFAWDKYRLGWMSDSAVDCVLEAGSTEHVLTPLAWNIPGKKAVVIAGSEIAALVAEVRIAAGVDMRACAPGVLLYTVETRENPGPIRIVDATPGSMGCPGHLDDLNDATLSLTKEGSESLAPAPVSSFDVPGWNLTVTLLSVKDQEYTIRVDRQTGARTDSW</sequence>
<dbReference type="Proteomes" id="UP000730481">
    <property type="component" value="Unassembled WGS sequence"/>
</dbReference>
<keyword evidence="3" id="KW-1185">Reference proteome</keyword>
<keyword evidence="1" id="KW-0732">Signal</keyword>
<organism evidence="2 3">
    <name type="scientific">Fusarium beomiforme</name>
    <dbReference type="NCBI Taxonomy" id="44412"/>
    <lineage>
        <taxon>Eukaryota</taxon>
        <taxon>Fungi</taxon>
        <taxon>Dikarya</taxon>
        <taxon>Ascomycota</taxon>
        <taxon>Pezizomycotina</taxon>
        <taxon>Sordariomycetes</taxon>
        <taxon>Hypocreomycetidae</taxon>
        <taxon>Hypocreales</taxon>
        <taxon>Nectriaceae</taxon>
        <taxon>Fusarium</taxon>
        <taxon>Fusarium burgessii species complex</taxon>
    </lineage>
</organism>
<feature type="chain" id="PRO_5040403896" description="Secreted protein" evidence="1">
    <location>
        <begin position="19"/>
        <end position="428"/>
    </location>
</feature>
<reference evidence="2" key="1">
    <citation type="journal article" date="2017" name="Mycologia">
        <title>Fusarium algeriense, sp. nov., a novel toxigenic crown rot pathogen of durum wheat from Algeria is nested in the Fusarium burgessii species complex.</title>
        <authorList>
            <person name="Laraba I."/>
            <person name="Keddad A."/>
            <person name="Boureghda H."/>
            <person name="Abdallah N."/>
            <person name="Vaughan M.M."/>
            <person name="Proctor R.H."/>
            <person name="Busman M."/>
            <person name="O'Donnell K."/>
        </authorList>
    </citation>
    <scope>NUCLEOTIDE SEQUENCE</scope>
    <source>
        <strain evidence="2">NRRL 25174</strain>
    </source>
</reference>
<evidence type="ECO:0000313" key="2">
    <source>
        <dbReference type="EMBL" id="KAF4343564.1"/>
    </source>
</evidence>
<dbReference type="AlphaFoldDB" id="A0A9P5ART7"/>
<proteinExistence type="predicted"/>
<gene>
    <name evidence="2" type="ORF">FBEOM_2473</name>
</gene>
<dbReference type="PANTHER" id="PTHR41775">
    <property type="entry name" value="SECRETED PROTEIN-RELATED"/>
    <property type="match status" value="1"/>
</dbReference>
<dbReference type="PANTHER" id="PTHR41775:SF1">
    <property type="entry name" value="PEPTIDASE M6-LIKE DOMAIN-CONTAINING PROTEIN"/>
    <property type="match status" value="1"/>
</dbReference>
<dbReference type="EMBL" id="PVQB02000088">
    <property type="protein sequence ID" value="KAF4343564.1"/>
    <property type="molecule type" value="Genomic_DNA"/>
</dbReference>
<evidence type="ECO:0000256" key="1">
    <source>
        <dbReference type="SAM" id="SignalP"/>
    </source>
</evidence>
<protein>
    <recommendedName>
        <fullName evidence="4">Secreted protein</fullName>
    </recommendedName>
</protein>
<feature type="signal peptide" evidence="1">
    <location>
        <begin position="1"/>
        <end position="18"/>
    </location>
</feature>
<evidence type="ECO:0008006" key="4">
    <source>
        <dbReference type="Google" id="ProtNLM"/>
    </source>
</evidence>
<name>A0A9P5ART7_9HYPO</name>